<dbReference type="EMBL" id="CAJVQB010049412">
    <property type="protein sequence ID" value="CAG8834465.1"/>
    <property type="molecule type" value="Genomic_DNA"/>
</dbReference>
<keyword evidence="2" id="KW-1185">Reference proteome</keyword>
<dbReference type="Proteomes" id="UP000789901">
    <property type="component" value="Unassembled WGS sequence"/>
</dbReference>
<evidence type="ECO:0000313" key="2">
    <source>
        <dbReference type="Proteomes" id="UP000789901"/>
    </source>
</evidence>
<evidence type="ECO:0000313" key="1">
    <source>
        <dbReference type="EMBL" id="CAG8834465.1"/>
    </source>
</evidence>
<name>A0ABN7WKM9_GIGMA</name>
<protein>
    <submittedName>
        <fullName evidence="1">7974_t:CDS:1</fullName>
    </submittedName>
</protein>
<accession>A0ABN7WKM9</accession>
<comment type="caution">
    <text evidence="1">The sequence shown here is derived from an EMBL/GenBank/DDBJ whole genome shotgun (WGS) entry which is preliminary data.</text>
</comment>
<sequence>TSDNELLTDSNSVLNSESSKDNHTIIQLSSGFLEALRLLEIKAHSNMMNKMYYKIMNTFNEQNYQELVEEEHFIDYQDIVLTASLNGYNIFKQKLMTVG</sequence>
<feature type="non-terminal residue" evidence="1">
    <location>
        <position position="1"/>
    </location>
</feature>
<reference evidence="1 2" key="1">
    <citation type="submission" date="2021-06" db="EMBL/GenBank/DDBJ databases">
        <authorList>
            <person name="Kallberg Y."/>
            <person name="Tangrot J."/>
            <person name="Rosling A."/>
        </authorList>
    </citation>
    <scope>NUCLEOTIDE SEQUENCE [LARGE SCALE GENOMIC DNA]</scope>
    <source>
        <strain evidence="1 2">120-4 pot B 10/14</strain>
    </source>
</reference>
<gene>
    <name evidence="1" type="ORF">GMARGA_LOCUS32068</name>
</gene>
<organism evidence="1 2">
    <name type="scientific">Gigaspora margarita</name>
    <dbReference type="NCBI Taxonomy" id="4874"/>
    <lineage>
        <taxon>Eukaryota</taxon>
        <taxon>Fungi</taxon>
        <taxon>Fungi incertae sedis</taxon>
        <taxon>Mucoromycota</taxon>
        <taxon>Glomeromycotina</taxon>
        <taxon>Glomeromycetes</taxon>
        <taxon>Diversisporales</taxon>
        <taxon>Gigasporaceae</taxon>
        <taxon>Gigaspora</taxon>
    </lineage>
</organism>
<proteinExistence type="predicted"/>